<accession>A0A1I3VIQ5</accession>
<comment type="catalytic activity">
    <reaction evidence="12">
        <text>L-serine + acetyl-CoA = O-acetyl-L-serine + CoA</text>
        <dbReference type="Rhea" id="RHEA:24560"/>
        <dbReference type="ChEBI" id="CHEBI:33384"/>
        <dbReference type="ChEBI" id="CHEBI:57287"/>
        <dbReference type="ChEBI" id="CHEBI:57288"/>
        <dbReference type="ChEBI" id="CHEBI:58340"/>
        <dbReference type="EC" id="2.3.1.30"/>
    </reaction>
</comment>
<dbReference type="EC" id="2.3.1.30" evidence="4"/>
<dbReference type="PANTHER" id="PTHR42811">
    <property type="entry name" value="SERINE ACETYLTRANSFERASE"/>
    <property type="match status" value="1"/>
</dbReference>
<dbReference type="InterPro" id="IPR011004">
    <property type="entry name" value="Trimer_LpxA-like_sf"/>
</dbReference>
<name>A0A1I3VIQ5_9GAMM</name>
<comment type="pathway">
    <text evidence="2">Amino-acid biosynthesis; L-cysteine biosynthesis; L-cysteine from L-serine: step 1/2.</text>
</comment>
<evidence type="ECO:0000256" key="7">
    <source>
        <dbReference type="ARBA" id="ARBA00022605"/>
    </source>
</evidence>
<dbReference type="InterPro" id="IPR005881">
    <property type="entry name" value="Ser_O-AcTrfase"/>
</dbReference>
<evidence type="ECO:0000256" key="3">
    <source>
        <dbReference type="ARBA" id="ARBA00007274"/>
    </source>
</evidence>
<dbReference type="FunFam" id="1.10.3130.10:FF:000003">
    <property type="entry name" value="Serine acetyltransferase"/>
    <property type="match status" value="1"/>
</dbReference>
<keyword evidence="14" id="KW-1185">Reference proteome</keyword>
<dbReference type="FunFam" id="2.160.10.10:FF:000007">
    <property type="entry name" value="Serine acetyltransferase"/>
    <property type="match status" value="1"/>
</dbReference>
<organism evidence="13 14">
    <name type="scientific">Methylophaga sulfidovorans</name>
    <dbReference type="NCBI Taxonomy" id="45496"/>
    <lineage>
        <taxon>Bacteria</taxon>
        <taxon>Pseudomonadati</taxon>
        <taxon>Pseudomonadota</taxon>
        <taxon>Gammaproteobacteria</taxon>
        <taxon>Thiotrichales</taxon>
        <taxon>Piscirickettsiaceae</taxon>
        <taxon>Methylophaga</taxon>
    </lineage>
</organism>
<dbReference type="RefSeq" id="WP_091711695.1">
    <property type="nucleotide sequence ID" value="NZ_FOSH01000003.1"/>
</dbReference>
<evidence type="ECO:0000256" key="2">
    <source>
        <dbReference type="ARBA" id="ARBA00004876"/>
    </source>
</evidence>
<dbReference type="GO" id="GO:0006535">
    <property type="term" value="P:cysteine biosynthetic process from serine"/>
    <property type="evidence" value="ECO:0007669"/>
    <property type="project" value="InterPro"/>
</dbReference>
<keyword evidence="6" id="KW-0963">Cytoplasm</keyword>
<evidence type="ECO:0000256" key="5">
    <source>
        <dbReference type="ARBA" id="ARBA00018522"/>
    </source>
</evidence>
<proteinExistence type="inferred from homology"/>
<evidence type="ECO:0000313" key="14">
    <source>
        <dbReference type="Proteomes" id="UP000198924"/>
    </source>
</evidence>
<comment type="similarity">
    <text evidence="3">Belongs to the transferase hexapeptide repeat family.</text>
</comment>
<dbReference type="NCBIfam" id="TIGR01172">
    <property type="entry name" value="cysE"/>
    <property type="match status" value="1"/>
</dbReference>
<evidence type="ECO:0000256" key="10">
    <source>
        <dbReference type="ARBA" id="ARBA00023192"/>
    </source>
</evidence>
<sequence length="261" mass="28756">MTDKISRWERIKEDISCVFDRDPAARNVFEIVTTYPGVHALQFHRLSHWLWRSNWKWLAKFISSIARMFTGIEIHPGAKIGRRFFIDHGMGVVIGETAEIGDDVTLYHGVTLGGTSWKEGKRHPTLGNNIVVGAGAKVLGPITLQDGARIGSNAVVVKDVASGETVVGVPGRVVKTNLSEDEKQRQKLAQSVGFDAYGTSSKTMDPVATAIHGLIQHVHAMDKRVDAMCKTIHRLGGELPDVEMPDLEGCDIYKDNDENKS</sequence>
<evidence type="ECO:0000256" key="9">
    <source>
        <dbReference type="ARBA" id="ARBA00022737"/>
    </source>
</evidence>
<keyword evidence="7" id="KW-0028">Amino-acid biosynthesis</keyword>
<protein>
    <recommendedName>
        <fullName evidence="5">Serine acetyltransferase</fullName>
        <ecNumber evidence="4">2.3.1.30</ecNumber>
    </recommendedName>
</protein>
<dbReference type="Proteomes" id="UP000198924">
    <property type="component" value="Unassembled WGS sequence"/>
</dbReference>
<evidence type="ECO:0000256" key="1">
    <source>
        <dbReference type="ARBA" id="ARBA00004496"/>
    </source>
</evidence>
<keyword evidence="11" id="KW-0012">Acyltransferase</keyword>
<evidence type="ECO:0000256" key="12">
    <source>
        <dbReference type="ARBA" id="ARBA00049486"/>
    </source>
</evidence>
<keyword evidence="8 13" id="KW-0808">Transferase</keyword>
<gene>
    <name evidence="13" type="ORF">SAMN04488079_10361</name>
</gene>
<keyword evidence="9" id="KW-0677">Repeat</keyword>
<evidence type="ECO:0000256" key="6">
    <source>
        <dbReference type="ARBA" id="ARBA00022490"/>
    </source>
</evidence>
<dbReference type="STRING" id="45496.SAMN04488079_10361"/>
<evidence type="ECO:0000256" key="8">
    <source>
        <dbReference type="ARBA" id="ARBA00022679"/>
    </source>
</evidence>
<dbReference type="NCBIfam" id="NF041874">
    <property type="entry name" value="EPS_EpsC"/>
    <property type="match status" value="1"/>
</dbReference>
<dbReference type="InterPro" id="IPR042122">
    <property type="entry name" value="Ser_AcTrfase_N_sf"/>
</dbReference>
<evidence type="ECO:0000256" key="4">
    <source>
        <dbReference type="ARBA" id="ARBA00013266"/>
    </source>
</evidence>
<dbReference type="InterPro" id="IPR053376">
    <property type="entry name" value="Serine_acetyltransferase"/>
</dbReference>
<dbReference type="EMBL" id="FOSH01000003">
    <property type="protein sequence ID" value="SFJ95238.1"/>
    <property type="molecule type" value="Genomic_DNA"/>
</dbReference>
<reference evidence="14" key="1">
    <citation type="submission" date="2016-10" db="EMBL/GenBank/DDBJ databases">
        <authorList>
            <person name="Varghese N."/>
            <person name="Submissions S."/>
        </authorList>
    </citation>
    <scope>NUCLEOTIDE SEQUENCE [LARGE SCALE GENOMIC DNA]</scope>
    <source>
        <strain evidence="14">DSM 11578</strain>
    </source>
</reference>
<evidence type="ECO:0000256" key="11">
    <source>
        <dbReference type="ARBA" id="ARBA00023315"/>
    </source>
</evidence>
<dbReference type="GO" id="GO:0005737">
    <property type="term" value="C:cytoplasm"/>
    <property type="evidence" value="ECO:0007669"/>
    <property type="project" value="UniProtKB-SubCell"/>
</dbReference>
<dbReference type="OrthoDB" id="9801456at2"/>
<dbReference type="AlphaFoldDB" id="A0A1I3VIQ5"/>
<comment type="subcellular location">
    <subcellularLocation>
        <location evidence="1">Cytoplasm</location>
    </subcellularLocation>
</comment>
<keyword evidence="10" id="KW-0198">Cysteine biosynthesis</keyword>
<evidence type="ECO:0000313" key="13">
    <source>
        <dbReference type="EMBL" id="SFJ95238.1"/>
    </source>
</evidence>
<dbReference type="CDD" id="cd03354">
    <property type="entry name" value="LbH_SAT"/>
    <property type="match status" value="1"/>
</dbReference>
<dbReference type="InterPro" id="IPR045304">
    <property type="entry name" value="LbH_SAT"/>
</dbReference>
<dbReference type="GO" id="GO:0009001">
    <property type="term" value="F:serine O-acetyltransferase activity"/>
    <property type="evidence" value="ECO:0007669"/>
    <property type="project" value="UniProtKB-EC"/>
</dbReference>
<dbReference type="Gene3D" id="1.10.3130.10">
    <property type="entry name" value="serine acetyltransferase, domain 1"/>
    <property type="match status" value="1"/>
</dbReference>
<dbReference type="SUPFAM" id="SSF51161">
    <property type="entry name" value="Trimeric LpxA-like enzymes"/>
    <property type="match status" value="1"/>
</dbReference>
<dbReference type="Gene3D" id="2.160.10.10">
    <property type="entry name" value="Hexapeptide repeat proteins"/>
    <property type="match status" value="1"/>
</dbReference>